<organism evidence="10 11">
    <name type="scientific">Candidatus Daviesbacteria bacterium GW2011_GWA1_42_6</name>
    <dbReference type="NCBI Taxonomy" id="1618420"/>
    <lineage>
        <taxon>Bacteria</taxon>
        <taxon>Candidatus Daviesiibacteriota</taxon>
    </lineage>
</organism>
<dbReference type="PANTHER" id="PTHR30572:SF4">
    <property type="entry name" value="ABC TRANSPORTER PERMEASE YTRF"/>
    <property type="match status" value="1"/>
</dbReference>
<keyword evidence="2" id="KW-1003">Cell membrane</keyword>
<dbReference type="InterPro" id="IPR025857">
    <property type="entry name" value="MacB_PCD"/>
</dbReference>
<dbReference type="EMBL" id="LCEB01000034">
    <property type="protein sequence ID" value="KKS64168.1"/>
    <property type="molecule type" value="Genomic_DNA"/>
</dbReference>
<keyword evidence="4 7" id="KW-1133">Transmembrane helix</keyword>
<keyword evidence="3 7" id="KW-0812">Transmembrane</keyword>
<evidence type="ECO:0000313" key="10">
    <source>
        <dbReference type="EMBL" id="KKS64168.1"/>
    </source>
</evidence>
<accession>A0A0G1DPI6</accession>
<evidence type="ECO:0000313" key="11">
    <source>
        <dbReference type="Proteomes" id="UP000034135"/>
    </source>
</evidence>
<evidence type="ECO:0000259" key="9">
    <source>
        <dbReference type="Pfam" id="PF12704"/>
    </source>
</evidence>
<evidence type="ECO:0000256" key="1">
    <source>
        <dbReference type="ARBA" id="ARBA00004651"/>
    </source>
</evidence>
<comment type="caution">
    <text evidence="10">The sequence shown here is derived from an EMBL/GenBank/DDBJ whole genome shotgun (WGS) entry which is preliminary data.</text>
</comment>
<comment type="subcellular location">
    <subcellularLocation>
        <location evidence="1">Cell membrane</location>
        <topology evidence="1">Multi-pass membrane protein</topology>
    </subcellularLocation>
</comment>
<keyword evidence="10" id="KW-0449">Lipoprotein</keyword>
<evidence type="ECO:0000256" key="3">
    <source>
        <dbReference type="ARBA" id="ARBA00022692"/>
    </source>
</evidence>
<dbReference type="GO" id="GO:0005886">
    <property type="term" value="C:plasma membrane"/>
    <property type="evidence" value="ECO:0007669"/>
    <property type="project" value="UniProtKB-SubCell"/>
</dbReference>
<name>A0A0G1DPI6_9BACT</name>
<feature type="domain" description="ABC3 transporter permease C-terminal" evidence="8">
    <location>
        <begin position="280"/>
        <end position="390"/>
    </location>
</feature>
<reference evidence="10 11" key="1">
    <citation type="journal article" date="2015" name="Nature">
        <title>rRNA introns, odd ribosomes, and small enigmatic genomes across a large radiation of phyla.</title>
        <authorList>
            <person name="Brown C.T."/>
            <person name="Hug L.A."/>
            <person name="Thomas B.C."/>
            <person name="Sharon I."/>
            <person name="Castelle C.J."/>
            <person name="Singh A."/>
            <person name="Wilkins M.J."/>
            <person name="Williams K.H."/>
            <person name="Banfield J.F."/>
        </authorList>
    </citation>
    <scope>NUCLEOTIDE SEQUENCE [LARGE SCALE GENOMIC DNA]</scope>
</reference>
<proteinExistence type="inferred from homology"/>
<evidence type="ECO:0000256" key="2">
    <source>
        <dbReference type="ARBA" id="ARBA00022475"/>
    </source>
</evidence>
<dbReference type="GO" id="GO:0022857">
    <property type="term" value="F:transmembrane transporter activity"/>
    <property type="evidence" value="ECO:0007669"/>
    <property type="project" value="TreeGrafter"/>
</dbReference>
<dbReference type="Pfam" id="PF12704">
    <property type="entry name" value="MacB_PCD"/>
    <property type="match status" value="1"/>
</dbReference>
<dbReference type="Proteomes" id="UP000034135">
    <property type="component" value="Unassembled WGS sequence"/>
</dbReference>
<sequence>MEVTETFQSAITAILANRMRSFLTILGIVIGTTSIILLISLTTGLQSYITSQIQGLGSNLIFVAPGRIGGARTPGGVQANRLTLRDSNNLKSSLLGQAQVSAVIQRTVTVNLGNKSDKNVAIFGVESNYPKLITSLETKQGRFFETSEEAAGKRVAVIGPTVAKELFDSGNPVNRTINVAGLKYIVIGVTSARGSAFGQDQDNVVYAPLPAVERQFGLDRLNTIYISANTPEEVKVIQEKATSTLKKRLSEDEFSILTQEQTLSTISQITGVLTLALGGITAISLLVGGIGVMNIMLVAVTERTREIGLRKALGAKPRDIRNQFLIEAITLSGLGGIIGIIFGFVFSLIVGRFITTIVPLWSVALSFGFAMLVGVVFGVAPAIRASKLDPIQALRYE</sequence>
<feature type="domain" description="MacB-like periplasmic core" evidence="9">
    <location>
        <begin position="21"/>
        <end position="242"/>
    </location>
</feature>
<keyword evidence="5 7" id="KW-0472">Membrane</keyword>
<dbReference type="InterPro" id="IPR050250">
    <property type="entry name" value="Macrolide_Exporter_MacB"/>
</dbReference>
<dbReference type="PANTHER" id="PTHR30572">
    <property type="entry name" value="MEMBRANE COMPONENT OF TRANSPORTER-RELATED"/>
    <property type="match status" value="1"/>
</dbReference>
<evidence type="ECO:0000256" key="4">
    <source>
        <dbReference type="ARBA" id="ARBA00022989"/>
    </source>
</evidence>
<feature type="transmembrane region" description="Helical" evidence="7">
    <location>
        <begin position="272"/>
        <end position="300"/>
    </location>
</feature>
<dbReference type="AlphaFoldDB" id="A0A0G1DPI6"/>
<protein>
    <submittedName>
        <fullName evidence="10">ABC-type transport system, involved in lipoprotein release, permease component</fullName>
    </submittedName>
</protein>
<gene>
    <name evidence="10" type="ORF">UV33_C0034G0003</name>
</gene>
<evidence type="ECO:0000256" key="5">
    <source>
        <dbReference type="ARBA" id="ARBA00023136"/>
    </source>
</evidence>
<feature type="transmembrane region" description="Helical" evidence="7">
    <location>
        <begin position="21"/>
        <end position="41"/>
    </location>
</feature>
<dbReference type="Pfam" id="PF02687">
    <property type="entry name" value="FtsX"/>
    <property type="match status" value="1"/>
</dbReference>
<feature type="transmembrane region" description="Helical" evidence="7">
    <location>
        <begin position="360"/>
        <end position="383"/>
    </location>
</feature>
<feature type="transmembrane region" description="Helical" evidence="7">
    <location>
        <begin position="324"/>
        <end position="354"/>
    </location>
</feature>
<evidence type="ECO:0000259" key="8">
    <source>
        <dbReference type="Pfam" id="PF02687"/>
    </source>
</evidence>
<evidence type="ECO:0000256" key="7">
    <source>
        <dbReference type="SAM" id="Phobius"/>
    </source>
</evidence>
<comment type="similarity">
    <text evidence="6">Belongs to the ABC-4 integral membrane protein family.</text>
</comment>
<dbReference type="InterPro" id="IPR003838">
    <property type="entry name" value="ABC3_permease_C"/>
</dbReference>
<evidence type="ECO:0000256" key="6">
    <source>
        <dbReference type="ARBA" id="ARBA00038076"/>
    </source>
</evidence>
<dbReference type="PATRIC" id="fig|1618420.3.peg.386"/>